<feature type="domain" description="AAA" evidence="1">
    <location>
        <begin position="1"/>
        <end position="153"/>
    </location>
</feature>
<dbReference type="PANTHER" id="PTHR13696">
    <property type="entry name" value="P-LOOP CONTAINING NUCLEOSIDE TRIPHOSPHATE HYDROLASE"/>
    <property type="match status" value="1"/>
</dbReference>
<evidence type="ECO:0000259" key="1">
    <source>
        <dbReference type="Pfam" id="PF13614"/>
    </source>
</evidence>
<gene>
    <name evidence="2" type="ORF">K814_0117085</name>
</gene>
<dbReference type="AlphaFoldDB" id="A0A0A1YXC7"/>
<dbReference type="InterPro" id="IPR025669">
    <property type="entry name" value="AAA_dom"/>
</dbReference>
<organism evidence="2 3">
    <name type="scientific">Pseudomonas fluorescens LMG 5329</name>
    <dbReference type="NCBI Taxonomy" id="1324332"/>
    <lineage>
        <taxon>Bacteria</taxon>
        <taxon>Pseudomonadati</taxon>
        <taxon>Pseudomonadota</taxon>
        <taxon>Gammaproteobacteria</taxon>
        <taxon>Pseudomonadales</taxon>
        <taxon>Pseudomonadaceae</taxon>
        <taxon>Pseudomonas</taxon>
    </lineage>
</organism>
<proteinExistence type="predicted"/>
<dbReference type="PANTHER" id="PTHR13696:SF96">
    <property type="entry name" value="COBQ_COBB_MIND_PARA NUCLEOTIDE BINDING DOMAIN-CONTAINING PROTEIN"/>
    <property type="match status" value="1"/>
</dbReference>
<dbReference type="InterPro" id="IPR050678">
    <property type="entry name" value="DNA_Partitioning_ATPase"/>
</dbReference>
<dbReference type="Gene3D" id="3.40.50.300">
    <property type="entry name" value="P-loop containing nucleotide triphosphate hydrolases"/>
    <property type="match status" value="1"/>
</dbReference>
<reference evidence="2 3" key="1">
    <citation type="journal article" date="2013" name="Genome Announc.">
        <title>Draft Genome Sequence of Pseudomonas fluorescens LMG 5329, a White Line-Inducing Principle-Producing Bioindicator for the Mushroom Pathogen Pseudomonas tolaasii.</title>
        <authorList>
            <person name="Ghequire M.G."/>
            <person name="Rokni-Zadeh H."/>
            <person name="Zarrineh P."/>
            <person name="De Mot R."/>
        </authorList>
    </citation>
    <scope>NUCLEOTIDE SEQUENCE [LARGE SCALE GENOMIC DNA]</scope>
    <source>
        <strain evidence="2 3">LMG 5329</strain>
    </source>
</reference>
<evidence type="ECO:0000313" key="2">
    <source>
        <dbReference type="EMBL" id="KGE66690.1"/>
    </source>
</evidence>
<dbReference type="SUPFAM" id="SSF52540">
    <property type="entry name" value="P-loop containing nucleoside triphosphate hydrolases"/>
    <property type="match status" value="1"/>
</dbReference>
<dbReference type="Proteomes" id="UP000030060">
    <property type="component" value="Unassembled WGS sequence"/>
</dbReference>
<dbReference type="OrthoDB" id="9799330at2"/>
<dbReference type="EMBL" id="ASGY01000125">
    <property type="protein sequence ID" value="KGE66690.1"/>
    <property type="molecule type" value="Genomic_DNA"/>
</dbReference>
<sequence length="295" mass="32319">MKVAAVVSTKGGPGKTTVGANLGAFCADAGVRTLLIDLDNQPSLSSFYNLSHEAPGGTYQLITSNETRPDQIISQTCIPNLSLIKSNDPFNLLSNLLLHAADGRLRLKNLMPAFAQDFDLILIDTQGARSIVLEMALLGSQMAVSPITPDMLTAREFQRGMLQLYRDLEPLAALGAVTPMLNIVINKLDATNDANLIYHTLTETFSDHPKIQMVQTTIPAAVSFRRAATEGVPAHRLEYRLPTHRRSPTAFKVIKELSIELFPEWRSKFEALNEERLSQNVSLLSKRAALGRAAV</sequence>
<accession>A0A0A1YXC7</accession>
<protein>
    <submittedName>
        <fullName evidence="2">Cobyrinic acid a,c-diamide synthase</fullName>
    </submittedName>
</protein>
<dbReference type="CDD" id="cd02042">
    <property type="entry name" value="ParAB_family"/>
    <property type="match status" value="1"/>
</dbReference>
<evidence type="ECO:0000313" key="3">
    <source>
        <dbReference type="Proteomes" id="UP000030060"/>
    </source>
</evidence>
<comment type="caution">
    <text evidence="2">The sequence shown here is derived from an EMBL/GenBank/DDBJ whole genome shotgun (WGS) entry which is preliminary data.</text>
</comment>
<dbReference type="InterPro" id="IPR027417">
    <property type="entry name" value="P-loop_NTPase"/>
</dbReference>
<dbReference type="Pfam" id="PF13614">
    <property type="entry name" value="AAA_31"/>
    <property type="match status" value="1"/>
</dbReference>
<dbReference type="RefSeq" id="WP_038847389.1">
    <property type="nucleotide sequence ID" value="NZ_ASGY01000125.1"/>
</dbReference>
<name>A0A0A1YXC7_PSEFL</name>